<evidence type="ECO:0000313" key="2">
    <source>
        <dbReference type="EMBL" id="RXH89800.1"/>
    </source>
</evidence>
<comment type="caution">
    <text evidence="2">The sequence shown here is derived from an EMBL/GenBank/DDBJ whole genome shotgun (WGS) entry which is preliminary data.</text>
</comment>
<accession>A0A498J2U3</accession>
<keyword evidence="3" id="KW-1185">Reference proteome</keyword>
<proteinExistence type="predicted"/>
<dbReference type="AlphaFoldDB" id="A0A498J2U3"/>
<protein>
    <submittedName>
        <fullName evidence="2">Uncharacterized protein</fullName>
    </submittedName>
</protein>
<feature type="region of interest" description="Disordered" evidence="1">
    <location>
        <begin position="37"/>
        <end position="58"/>
    </location>
</feature>
<name>A0A498J2U3_MALDO</name>
<dbReference type="EMBL" id="RDQH01000335">
    <property type="protein sequence ID" value="RXH89800.1"/>
    <property type="molecule type" value="Genomic_DNA"/>
</dbReference>
<evidence type="ECO:0000313" key="3">
    <source>
        <dbReference type="Proteomes" id="UP000290289"/>
    </source>
</evidence>
<sequence>MEKALAELELLHNYQVKHLGSQDLGGRALIKEVIEASIQPHDQGATHPEPKKEEKRDAKKISLLRTIPYSNHQRWWSTETVD</sequence>
<dbReference type="Proteomes" id="UP000290289">
    <property type="component" value="Chromosome 9"/>
</dbReference>
<dbReference type="STRING" id="3750.A0A498J2U3"/>
<reference evidence="2 3" key="1">
    <citation type="submission" date="2018-10" db="EMBL/GenBank/DDBJ databases">
        <title>A high-quality apple genome assembly.</title>
        <authorList>
            <person name="Hu J."/>
        </authorList>
    </citation>
    <scope>NUCLEOTIDE SEQUENCE [LARGE SCALE GENOMIC DNA]</scope>
    <source>
        <strain evidence="3">cv. HFTH1</strain>
        <tissue evidence="2">Young leaf</tissue>
    </source>
</reference>
<gene>
    <name evidence="2" type="ORF">DVH24_032157</name>
</gene>
<organism evidence="2 3">
    <name type="scientific">Malus domestica</name>
    <name type="common">Apple</name>
    <name type="synonym">Pyrus malus</name>
    <dbReference type="NCBI Taxonomy" id="3750"/>
    <lineage>
        <taxon>Eukaryota</taxon>
        <taxon>Viridiplantae</taxon>
        <taxon>Streptophyta</taxon>
        <taxon>Embryophyta</taxon>
        <taxon>Tracheophyta</taxon>
        <taxon>Spermatophyta</taxon>
        <taxon>Magnoliopsida</taxon>
        <taxon>eudicotyledons</taxon>
        <taxon>Gunneridae</taxon>
        <taxon>Pentapetalae</taxon>
        <taxon>rosids</taxon>
        <taxon>fabids</taxon>
        <taxon>Rosales</taxon>
        <taxon>Rosaceae</taxon>
        <taxon>Amygdaloideae</taxon>
        <taxon>Maleae</taxon>
        <taxon>Malus</taxon>
    </lineage>
</organism>
<feature type="compositionally biased region" description="Basic and acidic residues" evidence="1">
    <location>
        <begin position="48"/>
        <end position="58"/>
    </location>
</feature>
<evidence type="ECO:0000256" key="1">
    <source>
        <dbReference type="SAM" id="MobiDB-lite"/>
    </source>
</evidence>